<feature type="chain" id="PRO_5038069017" evidence="1">
    <location>
        <begin position="31"/>
        <end position="67"/>
    </location>
</feature>
<protein>
    <submittedName>
        <fullName evidence="3">Uncharacterized protein</fullName>
    </submittedName>
</protein>
<reference evidence="3" key="1">
    <citation type="submission" date="2022-11" db="UniProtKB">
        <authorList>
            <consortium name="WormBaseParasite"/>
        </authorList>
    </citation>
    <scope>IDENTIFICATION</scope>
</reference>
<evidence type="ECO:0000313" key="3">
    <source>
        <dbReference type="WBParaSite" id="nRc.2.0.1.t25056-RA"/>
    </source>
</evidence>
<accession>A0A915JEZ7</accession>
<dbReference type="AlphaFoldDB" id="A0A915JEZ7"/>
<evidence type="ECO:0000256" key="1">
    <source>
        <dbReference type="SAM" id="SignalP"/>
    </source>
</evidence>
<dbReference type="Proteomes" id="UP000887565">
    <property type="component" value="Unplaced"/>
</dbReference>
<dbReference type="WBParaSite" id="nRc.2.0.1.t25056-RA">
    <property type="protein sequence ID" value="nRc.2.0.1.t25056-RA"/>
    <property type="gene ID" value="nRc.2.0.1.g25056"/>
</dbReference>
<evidence type="ECO:0000313" key="2">
    <source>
        <dbReference type="Proteomes" id="UP000887565"/>
    </source>
</evidence>
<feature type="signal peptide" evidence="1">
    <location>
        <begin position="1"/>
        <end position="30"/>
    </location>
</feature>
<proteinExistence type="predicted"/>
<keyword evidence="1" id="KW-0732">Signal</keyword>
<name>A0A915JEZ7_ROMCU</name>
<sequence>MISEGRHAKSRARLLFSSFALLFDSISLLSFSSEDFFTPFSIILCEYSGLNDSKKPQSSVKCGRSQK</sequence>
<organism evidence="2 3">
    <name type="scientific">Romanomermis culicivorax</name>
    <name type="common">Nematode worm</name>
    <dbReference type="NCBI Taxonomy" id="13658"/>
    <lineage>
        <taxon>Eukaryota</taxon>
        <taxon>Metazoa</taxon>
        <taxon>Ecdysozoa</taxon>
        <taxon>Nematoda</taxon>
        <taxon>Enoplea</taxon>
        <taxon>Dorylaimia</taxon>
        <taxon>Mermithida</taxon>
        <taxon>Mermithoidea</taxon>
        <taxon>Mermithidae</taxon>
        <taxon>Romanomermis</taxon>
    </lineage>
</organism>
<keyword evidence="2" id="KW-1185">Reference proteome</keyword>